<dbReference type="Proteomes" id="UP000036987">
    <property type="component" value="Unassembled WGS sequence"/>
</dbReference>
<feature type="domain" description="WRKY" evidence="8">
    <location>
        <begin position="193"/>
        <end position="259"/>
    </location>
</feature>
<dbReference type="GO" id="GO:0005634">
    <property type="term" value="C:nucleus"/>
    <property type="evidence" value="ECO:0000318"/>
    <property type="project" value="GO_Central"/>
</dbReference>
<comment type="similarity">
    <text evidence="6">Belongs to the WRKY group II-e family.</text>
</comment>
<dbReference type="FunFam" id="2.20.25.80:FF:000007">
    <property type="entry name" value="WRKY transcription factor 22"/>
    <property type="match status" value="1"/>
</dbReference>
<dbReference type="InterPro" id="IPR044810">
    <property type="entry name" value="WRKY_plant"/>
</dbReference>
<evidence type="ECO:0000256" key="5">
    <source>
        <dbReference type="ARBA" id="ARBA00023242"/>
    </source>
</evidence>
<dbReference type="EMBL" id="LFYR01001962">
    <property type="protein sequence ID" value="KMZ58248.1"/>
    <property type="molecule type" value="Genomic_DNA"/>
</dbReference>
<keyword evidence="2" id="KW-0805">Transcription regulation</keyword>
<evidence type="ECO:0000256" key="1">
    <source>
        <dbReference type="ARBA" id="ARBA00004123"/>
    </source>
</evidence>
<dbReference type="Pfam" id="PF03106">
    <property type="entry name" value="WRKY"/>
    <property type="match status" value="1"/>
</dbReference>
<evidence type="ECO:0000256" key="3">
    <source>
        <dbReference type="ARBA" id="ARBA00023125"/>
    </source>
</evidence>
<dbReference type="STRING" id="29655.A0A0K9NNQ8"/>
<evidence type="ECO:0000259" key="8">
    <source>
        <dbReference type="PROSITE" id="PS50811"/>
    </source>
</evidence>
<keyword evidence="4" id="KW-0804">Transcription</keyword>
<keyword evidence="10" id="KW-1185">Reference proteome</keyword>
<comment type="subcellular location">
    <subcellularLocation>
        <location evidence="1">Nucleus</location>
    </subcellularLocation>
</comment>
<keyword evidence="5" id="KW-0539">Nucleus</keyword>
<evidence type="ECO:0000313" key="9">
    <source>
        <dbReference type="EMBL" id="KMZ58248.1"/>
    </source>
</evidence>
<dbReference type="SMART" id="SM00774">
    <property type="entry name" value="WRKY"/>
    <property type="match status" value="1"/>
</dbReference>
<dbReference type="GO" id="GO:0003700">
    <property type="term" value="F:DNA-binding transcription factor activity"/>
    <property type="evidence" value="ECO:0000318"/>
    <property type="project" value="GO_Central"/>
</dbReference>
<evidence type="ECO:0000313" key="10">
    <source>
        <dbReference type="Proteomes" id="UP000036987"/>
    </source>
</evidence>
<dbReference type="InterPro" id="IPR036576">
    <property type="entry name" value="WRKY_dom_sf"/>
</dbReference>
<feature type="region of interest" description="Disordered" evidence="7">
    <location>
        <begin position="258"/>
        <end position="292"/>
    </location>
</feature>
<feature type="compositionally biased region" description="Polar residues" evidence="7">
    <location>
        <begin position="258"/>
        <end position="289"/>
    </location>
</feature>
<gene>
    <name evidence="9" type="ORF">ZOSMA_78G00140</name>
</gene>
<name>A0A0K9NNQ8_ZOSMR</name>
<evidence type="ECO:0000256" key="2">
    <source>
        <dbReference type="ARBA" id="ARBA00023015"/>
    </source>
</evidence>
<organism evidence="9 10">
    <name type="scientific">Zostera marina</name>
    <name type="common">Eelgrass</name>
    <dbReference type="NCBI Taxonomy" id="29655"/>
    <lineage>
        <taxon>Eukaryota</taxon>
        <taxon>Viridiplantae</taxon>
        <taxon>Streptophyta</taxon>
        <taxon>Embryophyta</taxon>
        <taxon>Tracheophyta</taxon>
        <taxon>Spermatophyta</taxon>
        <taxon>Magnoliopsida</taxon>
        <taxon>Liliopsida</taxon>
        <taxon>Zosteraceae</taxon>
        <taxon>Zostera</taxon>
    </lineage>
</organism>
<dbReference type="Gene3D" id="2.20.25.80">
    <property type="entry name" value="WRKY domain"/>
    <property type="match status" value="1"/>
</dbReference>
<sequence length="374" mass="42097">MEEGDWDLQAVVRGCNRGGDGGRRSLDTGTSAATIEGNYICSTTPHVSSSLVQEEYHGSISCEFRKEEEEQFGHDVFFHFPNLSTPSPSIESWAQELEQFYKPFFPSNPTFKPSFSLSSSMPPLTKPHIQKHQKQILSSSPLFHLQNNGGFAPSPSPSGKQQQRPASRLIATNTTTRPKRRKNQQKSVVCHVPADGLSSDMWAWRKYGQKPIKGSPYPRGYYRCSSSKGCLARKQVERSIKDPGVFVITYTAEHNHSVPTHRNSLAGSVRNKASQQSKPTASPMHSTTDTKVRRSRWFNPVEEEVETVVPKVKKEGEMMDNKDDDNGMLLMSDMQMLCEDDLMLLDEDEQLNSGKHFPAFPSWPWISNQTLQSN</sequence>
<evidence type="ECO:0000256" key="6">
    <source>
        <dbReference type="ARBA" id="ARBA00060761"/>
    </source>
</evidence>
<protein>
    <recommendedName>
        <fullName evidence="8">WRKY domain-containing protein</fullName>
    </recommendedName>
</protein>
<feature type="region of interest" description="Disordered" evidence="7">
    <location>
        <begin position="147"/>
        <end position="188"/>
    </location>
</feature>
<dbReference type="AlphaFoldDB" id="A0A0K9NNQ8"/>
<dbReference type="PROSITE" id="PS50811">
    <property type="entry name" value="WRKY"/>
    <property type="match status" value="1"/>
</dbReference>
<dbReference type="InterPro" id="IPR003657">
    <property type="entry name" value="WRKY_dom"/>
</dbReference>
<evidence type="ECO:0000256" key="7">
    <source>
        <dbReference type="SAM" id="MobiDB-lite"/>
    </source>
</evidence>
<proteinExistence type="inferred from homology"/>
<keyword evidence="3" id="KW-0238">DNA-binding</keyword>
<dbReference type="GO" id="GO:0000976">
    <property type="term" value="F:transcription cis-regulatory region binding"/>
    <property type="evidence" value="ECO:0000318"/>
    <property type="project" value="GO_Central"/>
</dbReference>
<dbReference type="SUPFAM" id="SSF118290">
    <property type="entry name" value="WRKY DNA-binding domain"/>
    <property type="match status" value="1"/>
</dbReference>
<evidence type="ECO:0000256" key="4">
    <source>
        <dbReference type="ARBA" id="ARBA00023163"/>
    </source>
</evidence>
<dbReference type="PANTHER" id="PTHR32096">
    <property type="entry name" value="WRKY TRANSCRIPTION FACTOR 30-RELATED-RELATED"/>
    <property type="match status" value="1"/>
</dbReference>
<accession>A0A0K9NNQ8</accession>
<reference evidence="10" key="1">
    <citation type="journal article" date="2016" name="Nature">
        <title>The genome of the seagrass Zostera marina reveals angiosperm adaptation to the sea.</title>
        <authorList>
            <person name="Olsen J.L."/>
            <person name="Rouze P."/>
            <person name="Verhelst B."/>
            <person name="Lin Y.-C."/>
            <person name="Bayer T."/>
            <person name="Collen J."/>
            <person name="Dattolo E."/>
            <person name="De Paoli E."/>
            <person name="Dittami S."/>
            <person name="Maumus F."/>
            <person name="Michel G."/>
            <person name="Kersting A."/>
            <person name="Lauritano C."/>
            <person name="Lohaus R."/>
            <person name="Toepel M."/>
            <person name="Tonon T."/>
            <person name="Vanneste K."/>
            <person name="Amirebrahimi M."/>
            <person name="Brakel J."/>
            <person name="Bostroem C."/>
            <person name="Chovatia M."/>
            <person name="Grimwood J."/>
            <person name="Jenkins J.W."/>
            <person name="Jueterbock A."/>
            <person name="Mraz A."/>
            <person name="Stam W.T."/>
            <person name="Tice H."/>
            <person name="Bornberg-Bauer E."/>
            <person name="Green P.J."/>
            <person name="Pearson G.A."/>
            <person name="Procaccini G."/>
            <person name="Duarte C.M."/>
            <person name="Schmutz J."/>
            <person name="Reusch T.B.H."/>
            <person name="Van de Peer Y."/>
        </authorList>
    </citation>
    <scope>NUCLEOTIDE SEQUENCE [LARGE SCALE GENOMIC DNA]</scope>
    <source>
        <strain evidence="10">cv. Finnish</strain>
    </source>
</reference>
<comment type="caution">
    <text evidence="9">The sequence shown here is derived from an EMBL/GenBank/DDBJ whole genome shotgun (WGS) entry which is preliminary data.</text>
</comment>
<dbReference type="OrthoDB" id="662136at2759"/>
<dbReference type="PANTHER" id="PTHR32096:SF18">
    <property type="entry name" value="DISEASE RESISTANCE PROTEIN RRS1B-RELATED"/>
    <property type="match status" value="1"/>
</dbReference>